<reference evidence="2" key="1">
    <citation type="submission" date="2015-11" db="EMBL/GenBank/DDBJ databases">
        <title>De novo transcriptome assembly of four potential Pierce s Disease insect vectors from Arizona vineyards.</title>
        <authorList>
            <person name="Tassone E.E."/>
        </authorList>
    </citation>
    <scope>NUCLEOTIDE SEQUENCE</scope>
</reference>
<evidence type="ECO:0000313" key="3">
    <source>
        <dbReference type="EMBL" id="JAT00423.1"/>
    </source>
</evidence>
<dbReference type="EMBL" id="GECU01007284">
    <property type="protein sequence ID" value="JAT00423.1"/>
    <property type="molecule type" value="Transcribed_RNA"/>
</dbReference>
<feature type="non-terminal residue" evidence="2">
    <location>
        <position position="1"/>
    </location>
</feature>
<accession>A0A1B6HBR8</accession>
<proteinExistence type="predicted"/>
<organism evidence="2">
    <name type="scientific">Homalodisca liturata</name>
    <dbReference type="NCBI Taxonomy" id="320908"/>
    <lineage>
        <taxon>Eukaryota</taxon>
        <taxon>Metazoa</taxon>
        <taxon>Ecdysozoa</taxon>
        <taxon>Arthropoda</taxon>
        <taxon>Hexapoda</taxon>
        <taxon>Insecta</taxon>
        <taxon>Pterygota</taxon>
        <taxon>Neoptera</taxon>
        <taxon>Paraneoptera</taxon>
        <taxon>Hemiptera</taxon>
        <taxon>Auchenorrhyncha</taxon>
        <taxon>Membracoidea</taxon>
        <taxon>Cicadellidae</taxon>
        <taxon>Cicadellinae</taxon>
        <taxon>Proconiini</taxon>
        <taxon>Homalodisca</taxon>
    </lineage>
</organism>
<dbReference type="AlphaFoldDB" id="A0A1B6HBR8"/>
<feature type="region of interest" description="Disordered" evidence="1">
    <location>
        <begin position="39"/>
        <end position="90"/>
    </location>
</feature>
<feature type="region of interest" description="Disordered" evidence="1">
    <location>
        <begin position="105"/>
        <end position="150"/>
    </location>
</feature>
<sequence>RPAASRRPATNLRMEGEMKAEPEYRARFADPGQAFRVLTVTSGTSPPPPGKTVTFGESKTKRSAATRRAKAEDTTSETSTTESSTQAPPYRLTVENVDDNRAFVVLKDPNNNTTSSADPLTQSRWMARAENSQAAEKWVPSWADNAKAHK</sequence>
<name>A0A1B6HBR8_9HEMI</name>
<evidence type="ECO:0000256" key="1">
    <source>
        <dbReference type="SAM" id="MobiDB-lite"/>
    </source>
</evidence>
<evidence type="ECO:0000313" key="2">
    <source>
        <dbReference type="EMBL" id="JAS72108.1"/>
    </source>
</evidence>
<gene>
    <name evidence="2" type="ORF">g.55809</name>
    <name evidence="3" type="ORF">g.55810</name>
</gene>
<feature type="compositionally biased region" description="Polar residues" evidence="1">
    <location>
        <begin position="109"/>
        <end position="134"/>
    </location>
</feature>
<protein>
    <submittedName>
        <fullName evidence="2">Uncharacterized protein</fullName>
    </submittedName>
</protein>
<dbReference type="EMBL" id="GECU01035598">
    <property type="protein sequence ID" value="JAS72108.1"/>
    <property type="molecule type" value="Transcribed_RNA"/>
</dbReference>
<feature type="compositionally biased region" description="Low complexity" evidence="1">
    <location>
        <begin position="76"/>
        <end position="85"/>
    </location>
</feature>
<feature type="region of interest" description="Disordered" evidence="1">
    <location>
        <begin position="1"/>
        <end position="20"/>
    </location>
</feature>